<reference evidence="10" key="1">
    <citation type="submission" date="2015-07" db="EMBL/GenBank/DDBJ databases">
        <title>Draft genome sequence of Acetobacterium bakii DSM 8293, a potential psychrophilic chemical producer through syngas fermentation.</title>
        <authorList>
            <person name="Song Y."/>
            <person name="Hwang S."/>
            <person name="Cho B.-K."/>
        </authorList>
    </citation>
    <scope>NUCLEOTIDE SEQUENCE [LARGE SCALE GENOMIC DNA]</scope>
    <source>
        <strain evidence="10">DSM 8239</strain>
    </source>
</reference>
<feature type="transmembrane region" description="Helical" evidence="8">
    <location>
        <begin position="24"/>
        <end position="48"/>
    </location>
</feature>
<dbReference type="Proteomes" id="UP000036873">
    <property type="component" value="Unassembled WGS sequence"/>
</dbReference>
<keyword evidence="10" id="KW-1185">Reference proteome</keyword>
<dbReference type="GO" id="GO:0022857">
    <property type="term" value="F:transmembrane transporter activity"/>
    <property type="evidence" value="ECO:0007669"/>
    <property type="project" value="InterPro"/>
</dbReference>
<evidence type="ECO:0000256" key="3">
    <source>
        <dbReference type="ARBA" id="ARBA00022448"/>
    </source>
</evidence>
<comment type="subcellular location">
    <subcellularLocation>
        <location evidence="1">Cell membrane</location>
        <topology evidence="1">Multi-pass membrane protein</topology>
    </subcellularLocation>
</comment>
<dbReference type="Gene3D" id="1.10.3470.10">
    <property type="entry name" value="ABC transporter involved in vitamin B12 uptake, BtuC"/>
    <property type="match status" value="1"/>
</dbReference>
<dbReference type="GO" id="GO:0005886">
    <property type="term" value="C:plasma membrane"/>
    <property type="evidence" value="ECO:0007669"/>
    <property type="project" value="UniProtKB-SubCell"/>
</dbReference>
<evidence type="ECO:0000313" key="9">
    <source>
        <dbReference type="EMBL" id="KNZ40368.1"/>
    </source>
</evidence>
<gene>
    <name evidence="9" type="ORF">AKG39_17975</name>
</gene>
<dbReference type="FunFam" id="1.10.3470.10:FF:000001">
    <property type="entry name" value="Vitamin B12 ABC transporter permease BtuC"/>
    <property type="match status" value="1"/>
</dbReference>
<dbReference type="InterPro" id="IPR037294">
    <property type="entry name" value="ABC_BtuC-like"/>
</dbReference>
<evidence type="ECO:0000256" key="6">
    <source>
        <dbReference type="ARBA" id="ARBA00022989"/>
    </source>
</evidence>
<keyword evidence="6 8" id="KW-1133">Transmembrane helix</keyword>
<dbReference type="EMBL" id="LGYO01000065">
    <property type="protein sequence ID" value="KNZ40368.1"/>
    <property type="molecule type" value="Genomic_DNA"/>
</dbReference>
<proteinExistence type="inferred from homology"/>
<evidence type="ECO:0000256" key="1">
    <source>
        <dbReference type="ARBA" id="ARBA00004651"/>
    </source>
</evidence>
<feature type="transmembrane region" description="Helical" evidence="8">
    <location>
        <begin position="112"/>
        <end position="134"/>
    </location>
</feature>
<evidence type="ECO:0000256" key="5">
    <source>
        <dbReference type="ARBA" id="ARBA00022692"/>
    </source>
</evidence>
<dbReference type="SUPFAM" id="SSF81345">
    <property type="entry name" value="ABC transporter involved in vitamin B12 uptake, BtuC"/>
    <property type="match status" value="1"/>
</dbReference>
<dbReference type="InterPro" id="IPR000522">
    <property type="entry name" value="ABC_transptr_permease_BtuC"/>
</dbReference>
<evidence type="ECO:0000256" key="2">
    <source>
        <dbReference type="ARBA" id="ARBA00007935"/>
    </source>
</evidence>
<feature type="transmembrane region" description="Helical" evidence="8">
    <location>
        <begin position="168"/>
        <end position="191"/>
    </location>
</feature>
<dbReference type="PANTHER" id="PTHR30472">
    <property type="entry name" value="FERRIC ENTEROBACTIN TRANSPORT SYSTEM PERMEASE PROTEIN"/>
    <property type="match status" value="1"/>
</dbReference>
<feature type="transmembrane region" description="Helical" evidence="8">
    <location>
        <begin position="258"/>
        <end position="287"/>
    </location>
</feature>
<keyword evidence="5 8" id="KW-0812">Transmembrane</keyword>
<evidence type="ECO:0000256" key="7">
    <source>
        <dbReference type="ARBA" id="ARBA00023136"/>
    </source>
</evidence>
<keyword evidence="4" id="KW-1003">Cell membrane</keyword>
<dbReference type="RefSeq" id="WP_242852665.1">
    <property type="nucleotide sequence ID" value="NZ_LGYO01000065.1"/>
</dbReference>
<dbReference type="Pfam" id="PF01032">
    <property type="entry name" value="FecCD"/>
    <property type="match status" value="1"/>
</dbReference>
<protein>
    <submittedName>
        <fullName evidence="9">Fe3+-siderophore ABC transporter permease</fullName>
    </submittedName>
</protein>
<keyword evidence="7 8" id="KW-0472">Membrane</keyword>
<comment type="caution">
    <text evidence="9">The sequence shown here is derived from an EMBL/GenBank/DDBJ whole genome shotgun (WGS) entry which is preliminary data.</text>
</comment>
<evidence type="ECO:0000256" key="8">
    <source>
        <dbReference type="SAM" id="Phobius"/>
    </source>
</evidence>
<name>A0A0L6TVT6_9FIRM</name>
<dbReference type="GO" id="GO:0033214">
    <property type="term" value="P:siderophore-iron import into cell"/>
    <property type="evidence" value="ECO:0007669"/>
    <property type="project" value="TreeGrafter"/>
</dbReference>
<feature type="transmembrane region" description="Helical" evidence="8">
    <location>
        <begin position="299"/>
        <end position="317"/>
    </location>
</feature>
<organism evidence="9 10">
    <name type="scientific">Acetobacterium bakii</name>
    <dbReference type="NCBI Taxonomy" id="52689"/>
    <lineage>
        <taxon>Bacteria</taxon>
        <taxon>Bacillati</taxon>
        <taxon>Bacillota</taxon>
        <taxon>Clostridia</taxon>
        <taxon>Eubacteriales</taxon>
        <taxon>Eubacteriaceae</taxon>
        <taxon>Acetobacterium</taxon>
    </lineage>
</organism>
<dbReference type="STRING" id="52689.AKG39_17975"/>
<sequence>MYTRQVLMPQKEPMKKYSQNRENIIMGVLIIALVATIIFSLTLGRYQISFYQLYQLSLEKITGQNQNIDAFVSKVIFEIRLPRVLAAVLIGGALSISGAVFQALFRNPMVSADILGVTSGAAFGASLGLLIGMASWKVEVMAFAFGIIAVMSTYFLSSAARRSSQNTLVLILSGMVIGTLFKSFISCVKYLADPNDALQAITFWLMGSLALIQLKDLLFLAVPVILGSIPLLFIGWKLNAMAFGEEEAMALGIHTEKLKITVIICSTIITSACVAISGIIGWVGLIIPHLVRMAIGPDNRLLIPASMLCGGIYLLVIDNISRTLFSVEIPLSILTSLIGTPFFIYLLFKTRGDW</sequence>
<accession>A0A0L6TVT6</accession>
<dbReference type="CDD" id="cd06550">
    <property type="entry name" value="TM_ABC_iron-siderophores_like"/>
    <property type="match status" value="1"/>
</dbReference>
<keyword evidence="3" id="KW-0813">Transport</keyword>
<feature type="transmembrane region" description="Helical" evidence="8">
    <location>
        <begin position="217"/>
        <end position="238"/>
    </location>
</feature>
<dbReference type="AlphaFoldDB" id="A0A0L6TVT6"/>
<dbReference type="PANTHER" id="PTHR30472:SF70">
    <property type="entry name" value="MOLYBDATE IMPORT SYSTEM PERMEASE PROTEIN MOLB"/>
    <property type="match status" value="1"/>
</dbReference>
<feature type="transmembrane region" description="Helical" evidence="8">
    <location>
        <begin position="329"/>
        <end position="348"/>
    </location>
</feature>
<evidence type="ECO:0000313" key="10">
    <source>
        <dbReference type="Proteomes" id="UP000036873"/>
    </source>
</evidence>
<evidence type="ECO:0000256" key="4">
    <source>
        <dbReference type="ARBA" id="ARBA00022475"/>
    </source>
</evidence>
<dbReference type="PATRIC" id="fig|52689.4.peg.3286"/>
<comment type="similarity">
    <text evidence="2">Belongs to the binding-protein-dependent transport system permease family. FecCD subfamily.</text>
</comment>
<feature type="transmembrane region" description="Helical" evidence="8">
    <location>
        <begin position="140"/>
        <end position="156"/>
    </location>
</feature>
<feature type="transmembrane region" description="Helical" evidence="8">
    <location>
        <begin position="84"/>
        <end position="105"/>
    </location>
</feature>